<dbReference type="AlphaFoldDB" id="A0A7R8ZMT8"/>
<dbReference type="EMBL" id="OB660661">
    <property type="protein sequence ID" value="CAD7225777.1"/>
    <property type="molecule type" value="Genomic_DNA"/>
</dbReference>
<name>A0A7R8ZMT8_9CRUS</name>
<reference evidence="1" key="1">
    <citation type="submission" date="2020-11" db="EMBL/GenBank/DDBJ databases">
        <authorList>
            <person name="Tran Van P."/>
        </authorList>
    </citation>
    <scope>NUCLEOTIDE SEQUENCE</scope>
</reference>
<evidence type="ECO:0000313" key="1">
    <source>
        <dbReference type="EMBL" id="CAD7225777.1"/>
    </source>
</evidence>
<proteinExistence type="predicted"/>
<accession>A0A7R8ZMT8</accession>
<gene>
    <name evidence="1" type="ORF">CTOB1V02_LOCUS3709</name>
</gene>
<protein>
    <submittedName>
        <fullName evidence="1">Uncharacterized protein</fullName>
    </submittedName>
</protein>
<sequence>MDLIRGRRSAYRENLLNPFIAGLAAVTMATEAKDDTAGMIAGFFCGALAVSTLFLLVNRLLLSSSDGKGTAGDCPK</sequence>
<organism evidence="1">
    <name type="scientific">Cyprideis torosa</name>
    <dbReference type="NCBI Taxonomy" id="163714"/>
    <lineage>
        <taxon>Eukaryota</taxon>
        <taxon>Metazoa</taxon>
        <taxon>Ecdysozoa</taxon>
        <taxon>Arthropoda</taxon>
        <taxon>Crustacea</taxon>
        <taxon>Oligostraca</taxon>
        <taxon>Ostracoda</taxon>
        <taxon>Podocopa</taxon>
        <taxon>Podocopida</taxon>
        <taxon>Cytherocopina</taxon>
        <taxon>Cytheroidea</taxon>
        <taxon>Cytherideidae</taxon>
        <taxon>Cyprideis</taxon>
    </lineage>
</organism>